<evidence type="ECO:0000313" key="2">
    <source>
        <dbReference type="Proteomes" id="UP000176846"/>
    </source>
</evidence>
<accession>A0A1F7UW17</accession>
<dbReference type="Proteomes" id="UP000176846">
    <property type="component" value="Unassembled WGS sequence"/>
</dbReference>
<proteinExistence type="predicted"/>
<comment type="caution">
    <text evidence="1">The sequence shown here is derived from an EMBL/GenBank/DDBJ whole genome shotgun (WGS) entry which is preliminary data.</text>
</comment>
<name>A0A1F7UW17_9BACT</name>
<gene>
    <name evidence="1" type="ORF">A2936_02050</name>
</gene>
<evidence type="ECO:0000313" key="1">
    <source>
        <dbReference type="EMBL" id="OGL82465.1"/>
    </source>
</evidence>
<dbReference type="EMBL" id="MGEK01000021">
    <property type="protein sequence ID" value="OGL82465.1"/>
    <property type="molecule type" value="Genomic_DNA"/>
</dbReference>
<sequence length="448" mass="49708">MRTIVAVVLLVLGGVVSSTDGLEYPEVRLTNRTSYFVHLGEVQADTLATVGWRRLSVAQGVGIGLVGYARYDSTNVSNVSWDEFVRRDREPALGIEELSVGLNLAKLWPASENFFGGSMTFKLGKFLFPMFGVGDVVRLNDVLVPHNFSHNPVVRDPTDPTADERFTQYGVLATWQRKLLADRYRLRCEGAYQPVFVPNRHAVFGPWRIAPTGVTVEQTLPSLGHISSGQQFALRSCLTSNESGGEFCGMVYEGRDQTPWMVSSAPTAIRLVYPRLRMVGASFVHPVPFTESVLFRGEFSYADYDGLVGRDYVAALATFESVQTVRGRGLFLLAQGMWRSVSDSTQPLQEILRQGALVRIRYGALFGENGWALQFEGGVNADPLGYVIEPAVFLPMPSFLDGVWESLGVEHPQLGFRYVVFGGDRRHAFGGLYRNNDFVAVELAFTRH</sequence>
<organism evidence="1 2">
    <name type="scientific">Candidatus Uhrbacteria bacterium RIFCSPLOWO2_01_FULL_47_25</name>
    <dbReference type="NCBI Taxonomy" id="1802402"/>
    <lineage>
        <taxon>Bacteria</taxon>
        <taxon>Candidatus Uhriibacteriota</taxon>
    </lineage>
</organism>
<dbReference type="AlphaFoldDB" id="A0A1F7UW17"/>
<protein>
    <submittedName>
        <fullName evidence="1">Uncharacterized protein</fullName>
    </submittedName>
</protein>
<reference evidence="1 2" key="1">
    <citation type="journal article" date="2016" name="Nat. Commun.">
        <title>Thousands of microbial genomes shed light on interconnected biogeochemical processes in an aquifer system.</title>
        <authorList>
            <person name="Anantharaman K."/>
            <person name="Brown C.T."/>
            <person name="Hug L.A."/>
            <person name="Sharon I."/>
            <person name="Castelle C.J."/>
            <person name="Probst A.J."/>
            <person name="Thomas B.C."/>
            <person name="Singh A."/>
            <person name="Wilkins M.J."/>
            <person name="Karaoz U."/>
            <person name="Brodie E.L."/>
            <person name="Williams K.H."/>
            <person name="Hubbard S.S."/>
            <person name="Banfield J.F."/>
        </authorList>
    </citation>
    <scope>NUCLEOTIDE SEQUENCE [LARGE SCALE GENOMIC DNA]</scope>
</reference>